<evidence type="ECO:0008006" key="3">
    <source>
        <dbReference type="Google" id="ProtNLM"/>
    </source>
</evidence>
<dbReference type="InterPro" id="IPR036397">
    <property type="entry name" value="RNaseH_sf"/>
</dbReference>
<proteinExistence type="predicted"/>
<dbReference type="AlphaFoldDB" id="A0A3Q1GI72"/>
<dbReference type="GO" id="GO:0003676">
    <property type="term" value="F:nucleic acid binding"/>
    <property type="evidence" value="ECO:0007669"/>
    <property type="project" value="InterPro"/>
</dbReference>
<dbReference type="Ensembl" id="ENSAPOT00000002018.1">
    <property type="protein sequence ID" value="ENSAPOP00000027117.1"/>
    <property type="gene ID" value="ENSAPOG00000011414.1"/>
</dbReference>
<dbReference type="Proteomes" id="UP000257200">
    <property type="component" value="Unplaced"/>
</dbReference>
<protein>
    <recommendedName>
        <fullName evidence="3">Tc1-like transposase DDE domain-containing protein</fullName>
    </recommendedName>
</protein>
<evidence type="ECO:0000313" key="1">
    <source>
        <dbReference type="Ensembl" id="ENSAPOP00000027117.1"/>
    </source>
</evidence>
<name>A0A3Q1GI72_9TELE</name>
<keyword evidence="2" id="KW-1185">Reference proteome</keyword>
<dbReference type="STRING" id="80966.ENSAPOP00000027117"/>
<organism evidence="1 2">
    <name type="scientific">Acanthochromis polyacanthus</name>
    <name type="common">spiny chromis</name>
    <dbReference type="NCBI Taxonomy" id="80966"/>
    <lineage>
        <taxon>Eukaryota</taxon>
        <taxon>Metazoa</taxon>
        <taxon>Chordata</taxon>
        <taxon>Craniata</taxon>
        <taxon>Vertebrata</taxon>
        <taxon>Euteleostomi</taxon>
        <taxon>Actinopterygii</taxon>
        <taxon>Neopterygii</taxon>
        <taxon>Teleostei</taxon>
        <taxon>Neoteleostei</taxon>
        <taxon>Acanthomorphata</taxon>
        <taxon>Ovalentaria</taxon>
        <taxon>Pomacentridae</taxon>
        <taxon>Acanthochromis</taxon>
    </lineage>
</organism>
<dbReference type="InParanoid" id="A0A3Q1GI72"/>
<dbReference type="Gene3D" id="3.30.420.10">
    <property type="entry name" value="Ribonuclease H-like superfamily/Ribonuclease H"/>
    <property type="match status" value="1"/>
</dbReference>
<reference evidence="1" key="2">
    <citation type="submission" date="2025-09" db="UniProtKB">
        <authorList>
            <consortium name="Ensembl"/>
        </authorList>
    </citation>
    <scope>IDENTIFICATION</scope>
</reference>
<evidence type="ECO:0000313" key="2">
    <source>
        <dbReference type="Proteomes" id="UP000257200"/>
    </source>
</evidence>
<accession>A0A3Q1GI72</accession>
<dbReference type="GeneTree" id="ENSGT01150000288674"/>
<sequence length="93" mass="10585">ILTSGSRMPHMVWPAMSPDLTAIEHVWDQLKQRLGACTSPPHNLAELSVALVEEWNSLPQNNIIRLIRSMRHHCKAVIACMRHCIALTSYHFC</sequence>
<reference evidence="1" key="1">
    <citation type="submission" date="2025-08" db="UniProtKB">
        <authorList>
            <consortium name="Ensembl"/>
        </authorList>
    </citation>
    <scope>IDENTIFICATION</scope>
</reference>